<keyword evidence="1" id="KW-0472">Membrane</keyword>
<protein>
    <submittedName>
        <fullName evidence="3">EamA family transporter</fullName>
    </submittedName>
</protein>
<feature type="transmembrane region" description="Helical" evidence="1">
    <location>
        <begin position="6"/>
        <end position="26"/>
    </location>
</feature>
<dbReference type="Proteomes" id="UP001596328">
    <property type="component" value="Unassembled WGS sequence"/>
</dbReference>
<dbReference type="EMBL" id="JBHSWU010000042">
    <property type="protein sequence ID" value="MFC6723741.1"/>
    <property type="molecule type" value="Genomic_DNA"/>
</dbReference>
<accession>A0ABD5RWP6</accession>
<comment type="caution">
    <text evidence="3">The sequence shown here is derived from an EMBL/GenBank/DDBJ whole genome shotgun (WGS) entry which is preliminary data.</text>
</comment>
<dbReference type="SUPFAM" id="SSF103481">
    <property type="entry name" value="Multidrug resistance efflux transporter EmrE"/>
    <property type="match status" value="1"/>
</dbReference>
<dbReference type="Pfam" id="PF00892">
    <property type="entry name" value="EamA"/>
    <property type="match status" value="1"/>
</dbReference>
<evidence type="ECO:0000259" key="2">
    <source>
        <dbReference type="Pfam" id="PF00892"/>
    </source>
</evidence>
<feature type="transmembrane region" description="Helical" evidence="1">
    <location>
        <begin position="69"/>
        <end position="90"/>
    </location>
</feature>
<feature type="transmembrane region" description="Helical" evidence="1">
    <location>
        <begin position="123"/>
        <end position="140"/>
    </location>
</feature>
<proteinExistence type="predicted"/>
<dbReference type="InterPro" id="IPR037185">
    <property type="entry name" value="EmrE-like"/>
</dbReference>
<keyword evidence="1" id="KW-0812">Transmembrane</keyword>
<gene>
    <name evidence="3" type="ORF">ACFQE1_04975</name>
</gene>
<reference evidence="3 4" key="1">
    <citation type="journal article" date="2019" name="Int. J. Syst. Evol. Microbiol.">
        <title>The Global Catalogue of Microorganisms (GCM) 10K type strain sequencing project: providing services to taxonomists for standard genome sequencing and annotation.</title>
        <authorList>
            <consortium name="The Broad Institute Genomics Platform"/>
            <consortium name="The Broad Institute Genome Sequencing Center for Infectious Disease"/>
            <person name="Wu L."/>
            <person name="Ma J."/>
        </authorList>
    </citation>
    <scope>NUCLEOTIDE SEQUENCE [LARGE SCALE GENOMIC DNA]</scope>
    <source>
        <strain evidence="3 4">NBRC 111368</strain>
    </source>
</reference>
<dbReference type="AlphaFoldDB" id="A0ABD5RWP6"/>
<feature type="transmembrane region" description="Helical" evidence="1">
    <location>
        <begin position="97"/>
        <end position="117"/>
    </location>
</feature>
<feature type="transmembrane region" description="Helical" evidence="1">
    <location>
        <begin position="38"/>
        <end position="57"/>
    </location>
</feature>
<evidence type="ECO:0000313" key="4">
    <source>
        <dbReference type="Proteomes" id="UP001596328"/>
    </source>
</evidence>
<name>A0ABD5RWP6_9EURY</name>
<keyword evidence="1" id="KW-1133">Transmembrane helix</keyword>
<evidence type="ECO:0000313" key="3">
    <source>
        <dbReference type="EMBL" id="MFC6723741.1"/>
    </source>
</evidence>
<organism evidence="3 4">
    <name type="scientific">Halobium palmae</name>
    <dbReference type="NCBI Taxonomy" id="1776492"/>
    <lineage>
        <taxon>Archaea</taxon>
        <taxon>Methanobacteriati</taxon>
        <taxon>Methanobacteriota</taxon>
        <taxon>Stenosarchaea group</taxon>
        <taxon>Halobacteria</taxon>
        <taxon>Halobacteriales</taxon>
        <taxon>Haloferacaceae</taxon>
        <taxon>Halobium</taxon>
    </lineage>
</organism>
<sequence>MDSPNVGPGVLFGAITMVAWGVWVVLGNAASESIDPRTAAAISYVVAAAFAVVYVLASDASLVVTPRGGLLAVVAGIFAAIGLISMYIGLSVGATATVSTVGAMYFIVASLIGIIVLGDEFTVRTAAGLAFAALGVVLIAR</sequence>
<evidence type="ECO:0000256" key="1">
    <source>
        <dbReference type="SAM" id="Phobius"/>
    </source>
</evidence>
<dbReference type="InterPro" id="IPR000620">
    <property type="entry name" value="EamA_dom"/>
</dbReference>
<feature type="domain" description="EamA" evidence="2">
    <location>
        <begin position="8"/>
        <end position="140"/>
    </location>
</feature>
<keyword evidence="4" id="KW-1185">Reference proteome</keyword>